<dbReference type="eggNOG" id="COG3958">
    <property type="taxonomic scope" value="Bacteria"/>
</dbReference>
<evidence type="ECO:0000256" key="2">
    <source>
        <dbReference type="ARBA" id="ARBA00007131"/>
    </source>
</evidence>
<dbReference type="Gene3D" id="3.40.50.970">
    <property type="match status" value="1"/>
</dbReference>
<dbReference type="RefSeq" id="WP_004080609.1">
    <property type="nucleotide sequence ID" value="NC_011978.1"/>
</dbReference>
<sequence>MKVALRKTIGERLLELAKQDEKIVVVTSDARGSAAIADFFKVFPERSIEVGIAEQTAAGVAAGLALCGKKAWVFGPACFYSARNLEQIKNDIAYSDANVKIVAVSGGVSYGPLGSTHHALHDVAVMRAIPNLKVLLPSDAVLAAAILEQLLKDEKPVYMRTGRNPVPVIYSRDEKFEVGRAITLKEGNDITIIATGEVVWRALEAAKILEKEGISARVIDMFTVKPLDEEAVFRAARETGRIVTVEEHSIFGGLGGAVAEFLSQNLPTPMKILGIPDEYPVTGTQDEVLKHYGLAPEGIAKTVLEWFKEGN</sequence>
<dbReference type="CDD" id="cd07033">
    <property type="entry name" value="TPP_PYR_DXS_TK_like"/>
    <property type="match status" value="1"/>
</dbReference>
<comment type="cofactor">
    <cofactor evidence="1">
        <name>thiamine diphosphate</name>
        <dbReference type="ChEBI" id="CHEBI:58937"/>
    </cofactor>
</comment>
<dbReference type="InterPro" id="IPR005475">
    <property type="entry name" value="Transketolase-like_Pyr-bd"/>
</dbReference>
<dbReference type="SMART" id="SM00861">
    <property type="entry name" value="Transket_pyr"/>
    <property type="match status" value="1"/>
</dbReference>
<evidence type="ECO:0000256" key="1">
    <source>
        <dbReference type="ARBA" id="ARBA00001964"/>
    </source>
</evidence>
<dbReference type="SUPFAM" id="SSF52922">
    <property type="entry name" value="TK C-terminal domain-like"/>
    <property type="match status" value="1"/>
</dbReference>
<dbReference type="InterPro" id="IPR009014">
    <property type="entry name" value="Transketo_C/PFOR_II"/>
</dbReference>
<evidence type="ECO:0000313" key="5">
    <source>
        <dbReference type="EMBL" id="ACM23799.1"/>
    </source>
</evidence>
<keyword evidence="3" id="KW-0786">Thiamine pyrophosphate</keyword>
<dbReference type="Proteomes" id="UP000000445">
    <property type="component" value="Chromosome"/>
</dbReference>
<dbReference type="Pfam" id="PF02780">
    <property type="entry name" value="Transketolase_C"/>
    <property type="match status" value="1"/>
</dbReference>
<dbReference type="InterPro" id="IPR033248">
    <property type="entry name" value="Transketolase_C"/>
</dbReference>
<organism evidence="5 6">
    <name type="scientific">Thermotoga neapolitana (strain ATCC 49049 / DSM 4359 / NBRC 107923 / NS-E)</name>
    <dbReference type="NCBI Taxonomy" id="309803"/>
    <lineage>
        <taxon>Bacteria</taxon>
        <taxon>Thermotogati</taxon>
        <taxon>Thermotogota</taxon>
        <taxon>Thermotogae</taxon>
        <taxon>Thermotogales</taxon>
        <taxon>Thermotogaceae</taxon>
        <taxon>Thermotoga</taxon>
    </lineage>
</organism>
<dbReference type="Gene3D" id="3.40.50.920">
    <property type="match status" value="1"/>
</dbReference>
<dbReference type="EMBL" id="CP000916">
    <property type="protein sequence ID" value="ACM23799.1"/>
    <property type="molecule type" value="Genomic_DNA"/>
</dbReference>
<dbReference type="PANTHER" id="PTHR43825">
    <property type="entry name" value="PYRUVATE DEHYDROGENASE E1 COMPONENT"/>
    <property type="match status" value="1"/>
</dbReference>
<gene>
    <name evidence="5" type="ordered locus">CTN_1623</name>
</gene>
<dbReference type="Pfam" id="PF02779">
    <property type="entry name" value="Transket_pyr"/>
    <property type="match status" value="1"/>
</dbReference>
<name>B9KA16_THENN</name>
<dbReference type="PANTHER" id="PTHR43825:SF1">
    <property type="entry name" value="TRANSKETOLASE-LIKE PYRIMIDINE-BINDING DOMAIN-CONTAINING PROTEIN"/>
    <property type="match status" value="1"/>
</dbReference>
<comment type="similarity">
    <text evidence="2">Belongs to the transketolase family.</text>
</comment>
<evidence type="ECO:0000313" key="6">
    <source>
        <dbReference type="Proteomes" id="UP000000445"/>
    </source>
</evidence>
<dbReference type="InterPro" id="IPR029061">
    <property type="entry name" value="THDP-binding"/>
</dbReference>
<keyword evidence="6" id="KW-1185">Reference proteome</keyword>
<reference evidence="5 6" key="1">
    <citation type="journal article" date="2009" name="Biosci. Biotechnol. Biochem.">
        <title>WeGAS: a web-based microbial genome annotation system.</title>
        <authorList>
            <person name="Lee D."/>
            <person name="Seo H."/>
            <person name="Park C."/>
            <person name="Park K."/>
        </authorList>
    </citation>
    <scope>NUCLEOTIDE SEQUENCE [LARGE SCALE GENOMIC DNA]</scope>
    <source>
        <strain evidence="6">ATCC 49049 / DSM 4359 / NBRC 107923 / NS-E</strain>
    </source>
</reference>
<dbReference type="SUPFAM" id="SSF52518">
    <property type="entry name" value="Thiamin diphosphate-binding fold (THDP-binding)"/>
    <property type="match status" value="1"/>
</dbReference>
<protein>
    <submittedName>
        <fullName evidence="5">Transketolase, C-terminal subunit</fullName>
    </submittedName>
</protein>
<dbReference type="SMR" id="B9KA16"/>
<dbReference type="InterPro" id="IPR051157">
    <property type="entry name" value="PDH/Transketolase"/>
</dbReference>
<dbReference type="HOGENOM" id="CLU_009227_1_1_0"/>
<dbReference type="FunFam" id="3.40.50.970:FF:000129">
    <property type="entry name" value="Transketolase"/>
    <property type="match status" value="1"/>
</dbReference>
<accession>B9KA16</accession>
<evidence type="ECO:0000259" key="4">
    <source>
        <dbReference type="SMART" id="SM00861"/>
    </source>
</evidence>
<proteinExistence type="inferred from homology"/>
<dbReference type="AlphaFoldDB" id="B9KA16"/>
<feature type="domain" description="Transketolase-like pyrimidine-binding" evidence="4">
    <location>
        <begin position="3"/>
        <end position="168"/>
    </location>
</feature>
<evidence type="ECO:0000256" key="3">
    <source>
        <dbReference type="ARBA" id="ARBA00023052"/>
    </source>
</evidence>
<dbReference type="KEGG" id="tna:CTN_1623"/>
<dbReference type="STRING" id="309803.CTN_1623"/>